<dbReference type="PIRSF" id="PIRSF006181">
    <property type="entry name" value="EbsC_YbaK"/>
    <property type="match status" value="1"/>
</dbReference>
<organism evidence="6 7">
    <name type="scientific">Listeria fleischmannii 1991</name>
    <dbReference type="NCBI Taxonomy" id="1430899"/>
    <lineage>
        <taxon>Bacteria</taxon>
        <taxon>Bacillati</taxon>
        <taxon>Bacillota</taxon>
        <taxon>Bacilli</taxon>
        <taxon>Bacillales</taxon>
        <taxon>Listeriaceae</taxon>
        <taxon>Listeria</taxon>
    </lineage>
</organism>
<dbReference type="Pfam" id="PF04073">
    <property type="entry name" value="tRNA_edit"/>
    <property type="match status" value="1"/>
</dbReference>
<dbReference type="EC" id="4.2.-.-" evidence="4"/>
<dbReference type="PANTHER" id="PTHR30411:SF0">
    <property type="entry name" value="CYS-TRNA(PRO)_CYS-TRNA(CYS) DEACYLASE YBAK"/>
    <property type="match status" value="1"/>
</dbReference>
<protein>
    <recommendedName>
        <fullName evidence="4">Cys-tRNA(Pro)/Cys-tRNA(Cys) deacylase</fullName>
        <ecNumber evidence="4">4.2.-.-</ecNumber>
    </recommendedName>
</protein>
<evidence type="ECO:0000259" key="5">
    <source>
        <dbReference type="Pfam" id="PF04073"/>
    </source>
</evidence>
<feature type="domain" description="YbaK/aminoacyl-tRNA synthetase-associated" evidence="5">
    <location>
        <begin position="39"/>
        <end position="151"/>
    </location>
</feature>
<name>A0A0J8G7B4_9LIST</name>
<evidence type="ECO:0000256" key="3">
    <source>
        <dbReference type="ARBA" id="ARBA00023239"/>
    </source>
</evidence>
<dbReference type="NCBIfam" id="TIGR00011">
    <property type="entry name" value="YbaK_EbsC"/>
    <property type="match status" value="1"/>
</dbReference>
<dbReference type="Proteomes" id="UP000052258">
    <property type="component" value="Unassembled WGS sequence"/>
</dbReference>
<evidence type="ECO:0000256" key="4">
    <source>
        <dbReference type="PIRNR" id="PIRNR006181"/>
    </source>
</evidence>
<evidence type="ECO:0000313" key="6">
    <source>
        <dbReference type="EMBL" id="KMT58505.1"/>
    </source>
</evidence>
<dbReference type="PATRIC" id="fig|1430899.3.peg.2383"/>
<accession>A0A0J8G7B4</accession>
<evidence type="ECO:0000313" key="7">
    <source>
        <dbReference type="Proteomes" id="UP000052258"/>
    </source>
</evidence>
<proteinExistence type="inferred from homology"/>
<keyword evidence="2 4" id="KW-0648">Protein biosynthesis</keyword>
<dbReference type="GO" id="GO:0002161">
    <property type="term" value="F:aminoacyl-tRNA deacylase activity"/>
    <property type="evidence" value="ECO:0007669"/>
    <property type="project" value="InterPro"/>
</dbReference>
<reference evidence="6 7" key="1">
    <citation type="journal article" date="2015" name="Genome Biol. Evol.">
        <title>Comparative Genomics of Listeria Sensu Lato: Genus-Wide Differences in Evolutionary Dynamics and the Progressive Gain of Complex, Potentially Pathogenicity-Related Traits through Lateral Gene Transfer.</title>
        <authorList>
            <person name="Chiara M."/>
            <person name="Caruso M."/>
            <person name="D'Erchia A.M."/>
            <person name="Manzari C."/>
            <person name="Fraccalvieri R."/>
            <person name="Goffredo E."/>
            <person name="Latorre L."/>
            <person name="Miccolupo A."/>
            <person name="Padalino I."/>
            <person name="Santagada G."/>
            <person name="Chiocco D."/>
            <person name="Pesole G."/>
            <person name="Horner D.S."/>
            <person name="Parisi A."/>
        </authorList>
    </citation>
    <scope>NUCLEOTIDE SEQUENCE [LARGE SCALE GENOMIC DNA]</scope>
    <source>
        <strain evidence="6 7">1991</strain>
    </source>
</reference>
<comment type="caution">
    <text evidence="6">The sequence shown here is derived from an EMBL/GenBank/DDBJ whole genome shotgun (WGS) entry which is preliminary data.</text>
</comment>
<sequence length="166" mass="18235">MSNEVTILIHKTNACRLLDQKKLAYTLHEYPVDEKHLDAVHVASETGQNPAKIYKTLVTIGDKTGYAVAAIPANKSLNLKAFAKISGNKKVEMIHVNDLEKITGYIRGGCSPIGMKKAFPTFIDQAAKQFDTIFISAGKRGLQIEMNADDLLLATRGQYADISVEQ</sequence>
<dbReference type="InterPro" id="IPR004369">
    <property type="entry name" value="Prolyl-tRNA_editing_YbaK/EbsC"/>
</dbReference>
<gene>
    <name evidence="6" type="ORF">X560_2331</name>
</gene>
<dbReference type="InterPro" id="IPR007214">
    <property type="entry name" value="YbaK/aa-tRNA-synth-assoc-dom"/>
</dbReference>
<dbReference type="PANTHER" id="PTHR30411">
    <property type="entry name" value="CYTOPLASMIC PROTEIN"/>
    <property type="match status" value="1"/>
</dbReference>
<evidence type="ECO:0000256" key="2">
    <source>
        <dbReference type="ARBA" id="ARBA00022917"/>
    </source>
</evidence>
<dbReference type="AlphaFoldDB" id="A0A0J8G7B4"/>
<evidence type="ECO:0000256" key="1">
    <source>
        <dbReference type="ARBA" id="ARBA00009798"/>
    </source>
</evidence>
<dbReference type="CDD" id="cd00002">
    <property type="entry name" value="YbaK_deacylase"/>
    <property type="match status" value="1"/>
</dbReference>
<keyword evidence="7" id="KW-1185">Reference proteome</keyword>
<dbReference type="EMBL" id="AZHO01000030">
    <property type="protein sequence ID" value="KMT58505.1"/>
    <property type="molecule type" value="Genomic_DNA"/>
</dbReference>
<dbReference type="Gene3D" id="3.90.960.10">
    <property type="entry name" value="YbaK/aminoacyl-tRNA synthetase-associated domain"/>
    <property type="match status" value="1"/>
</dbReference>
<dbReference type="InterPro" id="IPR036754">
    <property type="entry name" value="YbaK/aa-tRNA-synt-asso_dom_sf"/>
</dbReference>
<keyword evidence="3 4" id="KW-0456">Lyase</keyword>
<dbReference type="SUPFAM" id="SSF55826">
    <property type="entry name" value="YbaK/ProRS associated domain"/>
    <property type="match status" value="1"/>
</dbReference>
<dbReference type="GO" id="GO:0016829">
    <property type="term" value="F:lyase activity"/>
    <property type="evidence" value="ECO:0007669"/>
    <property type="project" value="UniProtKB-KW"/>
</dbReference>
<dbReference type="GO" id="GO:0006412">
    <property type="term" value="P:translation"/>
    <property type="evidence" value="ECO:0007669"/>
    <property type="project" value="UniProtKB-KW"/>
</dbReference>
<comment type="similarity">
    <text evidence="1 4">Belongs to the prolyl-tRNA editing family. YbaK/EbsC subfamily.</text>
</comment>